<gene>
    <name evidence="1" type="ORF">CJ205_01035</name>
</gene>
<protein>
    <recommendedName>
        <fullName evidence="3">Aldose epimerase</fullName>
    </recommendedName>
</protein>
<organism evidence="1 2">
    <name type="scientific">Dolosicoccus paucivorans</name>
    <dbReference type="NCBI Taxonomy" id="84521"/>
    <lineage>
        <taxon>Bacteria</taxon>
        <taxon>Bacillati</taxon>
        <taxon>Bacillota</taxon>
        <taxon>Bacilli</taxon>
        <taxon>Lactobacillales</taxon>
        <taxon>Aerococcaceae</taxon>
        <taxon>Dolosicoccus</taxon>
    </lineage>
</organism>
<evidence type="ECO:0000313" key="1">
    <source>
        <dbReference type="EMBL" id="PMC59080.1"/>
    </source>
</evidence>
<dbReference type="EMBL" id="PNHE01000002">
    <property type="protein sequence ID" value="PMC59080.1"/>
    <property type="molecule type" value="Genomic_DNA"/>
</dbReference>
<dbReference type="InterPro" id="IPR014718">
    <property type="entry name" value="GH-type_carb-bd"/>
</dbReference>
<dbReference type="GO" id="GO:0016853">
    <property type="term" value="F:isomerase activity"/>
    <property type="evidence" value="ECO:0007669"/>
    <property type="project" value="InterPro"/>
</dbReference>
<accession>A0A2N6SPU2</accession>
<sequence length="301" mass="34904">MPVITLANDYLTVQINPKGAEIRSVIDNKTGYEFMWQQENNYWNRTAPVLFPIVGTLKDNTYYYKETAYQLSRHRFARDLNFEVQTVTDNSATFYVKDGDGQEGTVDTLSSYPFEFSFQISYVLYENQVTVTYELLNPSNDETIYYSVGGHPAFNVTTDEKGDFKEAAIVFEPSGPYLKYPLTKEGLLNRQDERYVPCDLRLLTRKDFRDDAWVFLTGEETTAILKDYCENVEIRMNWSRMPFFGVWTPFDQPAGFICLEPWAGVADVVDTDQQLINKYGIERLTPRNVATHDYTMTFTKK</sequence>
<dbReference type="GO" id="GO:0030246">
    <property type="term" value="F:carbohydrate binding"/>
    <property type="evidence" value="ECO:0007669"/>
    <property type="project" value="InterPro"/>
</dbReference>
<dbReference type="SUPFAM" id="SSF74650">
    <property type="entry name" value="Galactose mutarotase-like"/>
    <property type="match status" value="1"/>
</dbReference>
<evidence type="ECO:0008006" key="3">
    <source>
        <dbReference type="Google" id="ProtNLM"/>
    </source>
</evidence>
<evidence type="ECO:0000313" key="2">
    <source>
        <dbReference type="Proteomes" id="UP000235682"/>
    </source>
</evidence>
<dbReference type="CDD" id="cd09024">
    <property type="entry name" value="Aldose_epim_lacX"/>
    <property type="match status" value="1"/>
</dbReference>
<dbReference type="STRING" id="84521.SAMN04487994_100339"/>
<dbReference type="InterPro" id="IPR037481">
    <property type="entry name" value="LacX"/>
</dbReference>
<dbReference type="GO" id="GO:0005975">
    <property type="term" value="P:carbohydrate metabolic process"/>
    <property type="evidence" value="ECO:0007669"/>
    <property type="project" value="InterPro"/>
</dbReference>
<dbReference type="InterPro" id="IPR008183">
    <property type="entry name" value="Aldose_1/G6P_1-epimerase"/>
</dbReference>
<name>A0A2N6SPU2_9LACT</name>
<keyword evidence="2" id="KW-1185">Reference proteome</keyword>
<dbReference type="AlphaFoldDB" id="A0A2N6SPU2"/>
<dbReference type="Proteomes" id="UP000235682">
    <property type="component" value="Unassembled WGS sequence"/>
</dbReference>
<reference evidence="1 2" key="1">
    <citation type="submission" date="2017-09" db="EMBL/GenBank/DDBJ databases">
        <title>Bacterial strain isolated from the female urinary microbiota.</title>
        <authorList>
            <person name="Thomas-White K."/>
            <person name="Kumar N."/>
            <person name="Forster S."/>
            <person name="Putonti C."/>
            <person name="Lawley T."/>
            <person name="Wolfe A.J."/>
        </authorList>
    </citation>
    <scope>NUCLEOTIDE SEQUENCE [LARGE SCALE GENOMIC DNA]</scope>
    <source>
        <strain evidence="1 2">UMB0852</strain>
    </source>
</reference>
<proteinExistence type="predicted"/>
<dbReference type="Gene3D" id="2.70.98.10">
    <property type="match status" value="1"/>
</dbReference>
<dbReference type="InterPro" id="IPR011013">
    <property type="entry name" value="Gal_mutarotase_sf_dom"/>
</dbReference>
<comment type="caution">
    <text evidence="1">The sequence shown here is derived from an EMBL/GenBank/DDBJ whole genome shotgun (WGS) entry which is preliminary data.</text>
</comment>
<dbReference type="Pfam" id="PF01263">
    <property type="entry name" value="Aldose_epim"/>
    <property type="match status" value="1"/>
</dbReference>